<feature type="region of interest" description="Disordered" evidence="1">
    <location>
        <begin position="28"/>
        <end position="52"/>
    </location>
</feature>
<comment type="caution">
    <text evidence="2">The sequence shown here is derived from an EMBL/GenBank/DDBJ whole genome shotgun (WGS) entry which is preliminary data.</text>
</comment>
<reference evidence="2 3" key="1">
    <citation type="submission" date="2014-02" db="EMBL/GenBank/DDBJ databases">
        <title>The small core and large imbalanced accessory genome model reveals a collaborative survival strategy of Sorangium cellulosum strains in nature.</title>
        <authorList>
            <person name="Han K."/>
            <person name="Peng R."/>
            <person name="Blom J."/>
            <person name="Li Y.-Z."/>
        </authorList>
    </citation>
    <scope>NUCLEOTIDE SEQUENCE [LARGE SCALE GENOMIC DNA]</scope>
    <source>
        <strain evidence="2 3">So0011-07</strain>
    </source>
</reference>
<sequence>MKGEAPHDDDRTTLDDGLRLTLMTAACGSSDAPGTYSTEESPAPIKRRPTPVTDFTPVELEATIMATNIDAYDDHLDALGVNQ</sequence>
<dbReference type="Proteomes" id="UP000075635">
    <property type="component" value="Unassembled WGS sequence"/>
</dbReference>
<dbReference type="EMBL" id="JEMB01002651">
    <property type="protein sequence ID" value="KYF79395.1"/>
    <property type="molecule type" value="Genomic_DNA"/>
</dbReference>
<proteinExistence type="predicted"/>
<evidence type="ECO:0000313" key="2">
    <source>
        <dbReference type="EMBL" id="KYF79395.1"/>
    </source>
</evidence>
<dbReference type="AlphaFoldDB" id="A0A150RGJ7"/>
<accession>A0A150RGJ7</accession>
<protein>
    <submittedName>
        <fullName evidence="2">Uncharacterized protein</fullName>
    </submittedName>
</protein>
<name>A0A150RGJ7_SORCE</name>
<evidence type="ECO:0000256" key="1">
    <source>
        <dbReference type="SAM" id="MobiDB-lite"/>
    </source>
</evidence>
<organism evidence="2 3">
    <name type="scientific">Sorangium cellulosum</name>
    <name type="common">Polyangium cellulosum</name>
    <dbReference type="NCBI Taxonomy" id="56"/>
    <lineage>
        <taxon>Bacteria</taxon>
        <taxon>Pseudomonadati</taxon>
        <taxon>Myxococcota</taxon>
        <taxon>Polyangia</taxon>
        <taxon>Polyangiales</taxon>
        <taxon>Polyangiaceae</taxon>
        <taxon>Sorangium</taxon>
    </lineage>
</organism>
<evidence type="ECO:0000313" key="3">
    <source>
        <dbReference type="Proteomes" id="UP000075635"/>
    </source>
</evidence>
<gene>
    <name evidence="2" type="ORF">BE17_30965</name>
</gene>